<evidence type="ECO:0000259" key="2">
    <source>
        <dbReference type="PROSITE" id="PS50405"/>
    </source>
</evidence>
<dbReference type="SFLD" id="SFLDG00358">
    <property type="entry name" value="Main_(cytGST)"/>
    <property type="match status" value="1"/>
</dbReference>
<dbReference type="PANTHER" id="PTHR44051">
    <property type="entry name" value="GLUTATHIONE S-TRANSFERASE-RELATED"/>
    <property type="match status" value="1"/>
</dbReference>
<evidence type="ECO:0000313" key="3">
    <source>
        <dbReference type="EMBL" id="MFC3717510.1"/>
    </source>
</evidence>
<dbReference type="InterPro" id="IPR036249">
    <property type="entry name" value="Thioredoxin-like_sf"/>
</dbReference>
<dbReference type="PROSITE" id="PS50405">
    <property type="entry name" value="GST_CTER"/>
    <property type="match status" value="1"/>
</dbReference>
<evidence type="ECO:0000313" key="4">
    <source>
        <dbReference type="Proteomes" id="UP001595705"/>
    </source>
</evidence>
<name>A0ABV7XMU0_9GAMM</name>
<keyword evidence="4" id="KW-1185">Reference proteome</keyword>
<dbReference type="InterPro" id="IPR004045">
    <property type="entry name" value="Glutathione_S-Trfase_N"/>
</dbReference>
<gene>
    <name evidence="3" type="ORF">ACFONC_15265</name>
</gene>
<protein>
    <submittedName>
        <fullName evidence="3">Glutathione S-transferase family protein</fullName>
    </submittedName>
</protein>
<dbReference type="Gene3D" id="1.20.1050.10">
    <property type="match status" value="1"/>
</dbReference>
<dbReference type="CDD" id="cd03188">
    <property type="entry name" value="GST_C_Beta"/>
    <property type="match status" value="1"/>
</dbReference>
<organism evidence="3 4">
    <name type="scientific">Luteimonas soli</name>
    <dbReference type="NCBI Taxonomy" id="1648966"/>
    <lineage>
        <taxon>Bacteria</taxon>
        <taxon>Pseudomonadati</taxon>
        <taxon>Pseudomonadota</taxon>
        <taxon>Gammaproteobacteria</taxon>
        <taxon>Lysobacterales</taxon>
        <taxon>Lysobacteraceae</taxon>
        <taxon>Luteimonas</taxon>
    </lineage>
</organism>
<evidence type="ECO:0000259" key="1">
    <source>
        <dbReference type="PROSITE" id="PS50404"/>
    </source>
</evidence>
<dbReference type="SFLD" id="SFLDS00019">
    <property type="entry name" value="Glutathione_Transferase_(cytos"/>
    <property type="match status" value="1"/>
</dbReference>
<accession>A0ABV7XMU0</accession>
<reference evidence="4" key="1">
    <citation type="journal article" date="2019" name="Int. J. Syst. Evol. Microbiol.">
        <title>The Global Catalogue of Microorganisms (GCM) 10K type strain sequencing project: providing services to taxonomists for standard genome sequencing and annotation.</title>
        <authorList>
            <consortium name="The Broad Institute Genomics Platform"/>
            <consortium name="The Broad Institute Genome Sequencing Center for Infectious Disease"/>
            <person name="Wu L."/>
            <person name="Ma J."/>
        </authorList>
    </citation>
    <scope>NUCLEOTIDE SEQUENCE [LARGE SCALE GENOMIC DNA]</scope>
    <source>
        <strain evidence="4">KCTC 42441</strain>
    </source>
</reference>
<dbReference type="Proteomes" id="UP001595705">
    <property type="component" value="Unassembled WGS sequence"/>
</dbReference>
<feature type="domain" description="GST C-terminal" evidence="2">
    <location>
        <begin position="86"/>
        <end position="210"/>
    </location>
</feature>
<dbReference type="InterPro" id="IPR036282">
    <property type="entry name" value="Glutathione-S-Trfase_C_sf"/>
</dbReference>
<dbReference type="CDD" id="cd03057">
    <property type="entry name" value="GST_N_Beta"/>
    <property type="match status" value="1"/>
</dbReference>
<dbReference type="InterPro" id="IPR040079">
    <property type="entry name" value="Glutathione_S-Trfase"/>
</dbReference>
<dbReference type="SUPFAM" id="SSF47616">
    <property type="entry name" value="GST C-terminal domain-like"/>
    <property type="match status" value="1"/>
</dbReference>
<sequence length="210" mass="23921">MHTLYYSPGAASMAVHWLLIELAIPHELSLVDFESRAQKSPAYLELNPHGVVPTLVIDGRPHAEAAALLVHLADTHPEARLSPPVDAPRRLDFLQWTFHLANVLQPLFRMWWYPHEPAGEGREEAVHAATRVRIESAWARIDAHLAQHGPYLLGDWPCAADFYLTMLMRWSRHMPRPATAWPHLDALAGRMRALPSFRELYAREGLAEWI</sequence>
<dbReference type="Gene3D" id="3.40.30.10">
    <property type="entry name" value="Glutaredoxin"/>
    <property type="match status" value="1"/>
</dbReference>
<feature type="domain" description="GST N-terminal" evidence="1">
    <location>
        <begin position="1"/>
        <end position="80"/>
    </location>
</feature>
<dbReference type="SUPFAM" id="SSF52833">
    <property type="entry name" value="Thioredoxin-like"/>
    <property type="match status" value="1"/>
</dbReference>
<dbReference type="Pfam" id="PF13409">
    <property type="entry name" value="GST_N_2"/>
    <property type="match status" value="1"/>
</dbReference>
<dbReference type="PANTHER" id="PTHR44051:SF21">
    <property type="entry name" value="GLUTATHIONE S-TRANSFERASE FAMILY PROTEIN"/>
    <property type="match status" value="1"/>
</dbReference>
<dbReference type="RefSeq" id="WP_386745505.1">
    <property type="nucleotide sequence ID" value="NZ_JBHRYA010000012.1"/>
</dbReference>
<proteinExistence type="predicted"/>
<dbReference type="PROSITE" id="PS50404">
    <property type="entry name" value="GST_NTER"/>
    <property type="match status" value="1"/>
</dbReference>
<dbReference type="SFLD" id="SFLDG01150">
    <property type="entry name" value="Main.1:_Beta-like"/>
    <property type="match status" value="1"/>
</dbReference>
<comment type="caution">
    <text evidence="3">The sequence shown here is derived from an EMBL/GenBank/DDBJ whole genome shotgun (WGS) entry which is preliminary data.</text>
</comment>
<dbReference type="EMBL" id="JBHRYA010000012">
    <property type="protein sequence ID" value="MFC3717510.1"/>
    <property type="molecule type" value="Genomic_DNA"/>
</dbReference>
<dbReference type="InterPro" id="IPR010987">
    <property type="entry name" value="Glutathione-S-Trfase_C-like"/>
</dbReference>